<dbReference type="InterPro" id="IPR032239">
    <property type="entry name" value="Cas9-BH"/>
</dbReference>
<keyword evidence="6 13" id="KW-0378">Hydrolase</keyword>
<accession>A0A6L5X4I9</accession>
<name>A0A6L5X4I9_9FIRM</name>
<dbReference type="InterPro" id="IPR003615">
    <property type="entry name" value="HNH_nuc"/>
</dbReference>
<evidence type="ECO:0000256" key="13">
    <source>
        <dbReference type="HAMAP-Rule" id="MF_01480"/>
    </source>
</evidence>
<proteinExistence type="inferred from homology"/>
<dbReference type="GO" id="GO:0004519">
    <property type="term" value="F:endonuclease activity"/>
    <property type="evidence" value="ECO:0007669"/>
    <property type="project" value="UniProtKB-UniRule"/>
</dbReference>
<organism evidence="15 16">
    <name type="scientific">Porcincola intestinalis</name>
    <dbReference type="NCBI Taxonomy" id="2606632"/>
    <lineage>
        <taxon>Bacteria</taxon>
        <taxon>Bacillati</taxon>
        <taxon>Bacillota</taxon>
        <taxon>Clostridia</taxon>
        <taxon>Lachnospirales</taxon>
        <taxon>Lachnospiraceae</taxon>
        <taxon>Porcincola</taxon>
    </lineage>
</organism>
<evidence type="ECO:0000256" key="8">
    <source>
        <dbReference type="ARBA" id="ARBA00022884"/>
    </source>
</evidence>
<evidence type="ECO:0000256" key="5">
    <source>
        <dbReference type="ARBA" id="ARBA00022759"/>
    </source>
</evidence>
<evidence type="ECO:0000256" key="12">
    <source>
        <dbReference type="ARBA" id="ARBA00046380"/>
    </source>
</evidence>
<feature type="active site" description="Proton acceptor for HNH nuclease domain" evidence="13">
    <location>
        <position position="878"/>
    </location>
</feature>
<keyword evidence="9 13" id="KW-0051">Antiviral defense</keyword>
<evidence type="ECO:0000256" key="3">
    <source>
        <dbReference type="ARBA" id="ARBA00022722"/>
    </source>
</evidence>
<keyword evidence="10 13" id="KW-0238">DNA-binding</keyword>
<dbReference type="RefSeq" id="WP_154522197.1">
    <property type="nucleotide sequence ID" value="NZ_VULZ01000001.1"/>
</dbReference>
<evidence type="ECO:0000256" key="4">
    <source>
        <dbReference type="ARBA" id="ARBA00022723"/>
    </source>
</evidence>
<dbReference type="InterPro" id="IPR055228">
    <property type="entry name" value="Cas9_RuvC"/>
</dbReference>
<evidence type="ECO:0000256" key="11">
    <source>
        <dbReference type="ARBA" id="ARBA00023211"/>
    </source>
</evidence>
<dbReference type="Pfam" id="PF22702">
    <property type="entry name" value="Cas9_RuvC"/>
    <property type="match status" value="1"/>
</dbReference>
<protein>
    <recommendedName>
        <fullName evidence="13">CRISPR-associated endonuclease Cas9</fullName>
        <ecNumber evidence="13">3.1.-.-</ecNumber>
    </recommendedName>
</protein>
<evidence type="ECO:0000313" key="15">
    <source>
        <dbReference type="EMBL" id="MSS13764.1"/>
    </source>
</evidence>
<comment type="similarity">
    <text evidence="13">Belongs to the CRISPR-associated Cas9 family.</text>
</comment>
<dbReference type="PROSITE" id="PS51749">
    <property type="entry name" value="HNH_CAS9"/>
    <property type="match status" value="1"/>
</dbReference>
<dbReference type="GO" id="GO:0003677">
    <property type="term" value="F:DNA binding"/>
    <property type="evidence" value="ECO:0007669"/>
    <property type="project" value="UniProtKB-UniRule"/>
</dbReference>
<dbReference type="EC" id="3.1.-.-" evidence="13"/>
<comment type="caution">
    <text evidence="15">The sequence shown here is derived from an EMBL/GenBank/DDBJ whole genome shotgun (WGS) entry which is preliminary data.</text>
</comment>
<evidence type="ECO:0000256" key="9">
    <source>
        <dbReference type="ARBA" id="ARBA00023118"/>
    </source>
</evidence>
<evidence type="ECO:0000256" key="2">
    <source>
        <dbReference type="ARBA" id="ARBA00005244"/>
    </source>
</evidence>
<evidence type="ECO:0000256" key="10">
    <source>
        <dbReference type="ARBA" id="ARBA00023125"/>
    </source>
</evidence>
<keyword evidence="7" id="KW-0460">Magnesium</keyword>
<comment type="cofactor">
    <cofactor evidence="1">
        <name>Mg(2+)</name>
        <dbReference type="ChEBI" id="CHEBI:18420"/>
    </cofactor>
</comment>
<dbReference type="Pfam" id="PF16592">
    <property type="entry name" value="Cas9_REC"/>
    <property type="match status" value="1"/>
</dbReference>
<feature type="active site" description="For RuvC-like nuclease domain" evidence="13">
    <location>
        <position position="11"/>
    </location>
</feature>
<dbReference type="InterPro" id="IPR033114">
    <property type="entry name" value="HNH_CAS9"/>
</dbReference>
<evidence type="ECO:0000256" key="7">
    <source>
        <dbReference type="ARBA" id="ARBA00022842"/>
    </source>
</evidence>
<dbReference type="GO" id="GO:0043571">
    <property type="term" value="P:maintenance of CRISPR repeat elements"/>
    <property type="evidence" value="ECO:0007669"/>
    <property type="project" value="UniProtKB-UniRule"/>
</dbReference>
<gene>
    <name evidence="13 15" type="primary">cas9</name>
    <name evidence="15" type="ORF">FYJ35_01680</name>
</gene>
<keyword evidence="8 13" id="KW-0694">RNA-binding</keyword>
<evidence type="ECO:0000256" key="1">
    <source>
        <dbReference type="ARBA" id="ARBA00001946"/>
    </source>
</evidence>
<evidence type="ECO:0000313" key="16">
    <source>
        <dbReference type="Proteomes" id="UP000481852"/>
    </source>
</evidence>
<dbReference type="Pfam" id="PF16593">
    <property type="entry name" value="Cas9-BH"/>
    <property type="match status" value="1"/>
</dbReference>
<dbReference type="GO" id="GO:0051607">
    <property type="term" value="P:defense response to virus"/>
    <property type="evidence" value="ECO:0007669"/>
    <property type="project" value="UniProtKB-UniRule"/>
</dbReference>
<dbReference type="Proteomes" id="UP000481852">
    <property type="component" value="Unassembled WGS sequence"/>
</dbReference>
<feature type="domain" description="HNH Cas9-type" evidence="14">
    <location>
        <begin position="795"/>
        <end position="959"/>
    </location>
</feature>
<comment type="subunit">
    <text evidence="12 13">Monomer. Binds crRNA and tracrRNA.</text>
</comment>
<comment type="similarity">
    <text evidence="2">Belongs to the CRISPR-associated protein Cas9 family. Subtype II-A subfamily.</text>
</comment>
<keyword evidence="3 13" id="KW-0540">Nuclease</keyword>
<comment type="caution">
    <text evidence="13">Lacks conserved residue(s) required for the propagation of feature annotation.</text>
</comment>
<reference evidence="15 16" key="1">
    <citation type="submission" date="2019-08" db="EMBL/GenBank/DDBJ databases">
        <title>In-depth cultivation of the pig gut microbiome towards novel bacterial diversity and tailored functional studies.</title>
        <authorList>
            <person name="Wylensek D."/>
            <person name="Hitch T.C.A."/>
            <person name="Clavel T."/>
        </authorList>
    </citation>
    <scope>NUCLEOTIDE SEQUENCE [LARGE SCALE GENOMIC DNA]</scope>
    <source>
        <strain evidence="15 16">Oil+RF-744-WCA-WT-11</strain>
    </source>
</reference>
<keyword evidence="16" id="KW-1185">Reference proteome</keyword>
<keyword evidence="4" id="KW-0479">Metal-binding</keyword>
<keyword evidence="5 13" id="KW-0255">Endonuclease</keyword>
<dbReference type="Pfam" id="PF16595">
    <property type="entry name" value="Cas9_PI"/>
    <property type="match status" value="1"/>
</dbReference>
<dbReference type="InterPro" id="IPR032237">
    <property type="entry name" value="Cas9_PI"/>
</dbReference>
<sequence>MYSGDYYVGLDMGTNSVGFAVTDPSYHLLRAKGKDLWGVRLFPEAQTAADRRSHRTARRRLQRCKLRIGILNEIFSDELNKVDPVFLQRLADSKFFEEDKTEHQPYALFADDHYTDREYYEHFPTVYHLRKYLIETKDVYDIRLLYLGLHSIYKYRGNFLNPNLNADSMQEFSPLYRDLWEAIEEAKDARQDESQIDISIPEWKEDLSSNLMEILSSKSYSMMEKGEKLSELLDITKKQKPQQEFLKWMCGRKGKVSAAFPREYDEEEGKFSFSFQDGDLEESMQKAEEILLPEEYEVLLAIKRIHDFGLLSNIMKGYRYISEARVDIYNKHQEDLKTLKKIYKKYAPEKYNTMFRKMEDKLKNYSAYVGSVKYKTPKNGSAIRRKGKSSIGELYKTIQNDLDSVKDIPEVSLVFDDMEKGTFLPKIRTNDNGVIPYQVYEAELKAILKNAESKFPFLSVKDESGFSPEEKIMMTFSFRIPYYVGPVYNDGKNHAWSVRKEPGRVYPWNFDQKIDKKKSSEEFMNHLIGHCTYLRGEQVLPRQSLMYERFALLNEFNNIQIDGRKPDAKAKKIIFDELFAKGRRVTKKGLQRFLVSHNLSNGKTKADDVVISGMADEKFQNSLATYHHFCEVLKTDKLTYSQEQMAEDIIRWSTVYADSKNFLREKIREYYSTEQLSEEALNRVLGMKFSEWGRLSSAFLHMEGANTHTGEVKSILRWMEEDSYNLMELLSSDFTFPKELESLDNDIQKDLMSIEPEDLEGRYLSAPVKRMVWQTILILREITKVMGHTPSRVFVEMTRGDGEKKRTTSRKKKFEDLYKNIQDENFEWSKELAKFSEADFRNKKLYLFCTQKGRSMYTGKPIDLHELLTNNTKYDLDHIYPRHFVKDDSLDNNLVLVEKTENAHKKDHYPIENSIRERQIAYWKMLLDNHFITPTKFQRLTRSTDFTDAERAEFINRQIVETSQAVKTITHLLEELMPSDETKVIYSKAGNVSDFRNKFSLYKCREVNDFHHAGDAYLNIVVGNVYHTKFTSSPASFVKEWRQNAQKYSYNLGAGKIFEHTVERNGILAWDVEKNQSITTVKAVMEKQTPLVTYMNYCEKGSIAKQTIYSAETVKKSKINGSYLPVKTSDQRLSDVDRYGGVTKIATSYFFLVEHEVRRKRIRTIEAMPVYIAPKIKDDKDLLTYVENSLGLVKPRICINRIKAYSKLRINGFECYLSGRTGNRLTVVNAEELKLGNRMIRYAKKMKKVADLNLTDEQIRLDANRIAKKTDGDEIGITRENNIRFYEFLKQKHTSGIFGKRPNPVGEILQKRQDVFEKLLLDQQVDVLQEIMKLSGRVNEADLTLIGESKHSGKSLINKKITGLKSCELISQSVTGLFEQKTDLLMV</sequence>
<dbReference type="NCBIfam" id="TIGR01865">
    <property type="entry name" value="cas_Csn1"/>
    <property type="match status" value="1"/>
</dbReference>
<comment type="domain">
    <text evidence="13">Has 2 endonuclease domains. The discontinuous RuvC-like domain cleaves the target DNA noncomplementary to crRNA while the HNH nuclease domain cleaves the target DNA complementary to crRNA.</text>
</comment>
<dbReference type="EMBL" id="VULZ01000001">
    <property type="protein sequence ID" value="MSS13764.1"/>
    <property type="molecule type" value="Genomic_DNA"/>
</dbReference>
<dbReference type="GO" id="GO:0016787">
    <property type="term" value="F:hydrolase activity"/>
    <property type="evidence" value="ECO:0007669"/>
    <property type="project" value="UniProtKB-KW"/>
</dbReference>
<dbReference type="Pfam" id="PF13395">
    <property type="entry name" value="HNH_4"/>
    <property type="match status" value="1"/>
</dbReference>
<comment type="function">
    <text evidence="13">CRISPR (clustered regularly interspaced short palindromic repeat) is an adaptive immune system that provides protection against mobile genetic elements (viruses, transposable elements and conjugative plasmids). CRISPR clusters contain spacers, sequences complementary to antecedent mobile elements, and target invading nucleic acids. CRISPR clusters are transcribed and processed into CRISPR RNA (crRNA). In type II CRISPR systems correct processing of pre-crRNA requires a trans-encoded small RNA (tracrRNA), endogenous ribonuclease 3 (rnc) and this protein. The tracrRNA serves as a guide for ribonuclease 3-aided processing of pre-crRNA. Subsequently Cas9/crRNA/tracrRNA endonucleolytically cleaves linear or circular dsDNA target complementary to the spacer; Cas9 is inactive in the absence of the 2 guide RNAs (gRNA). Cas9 recognizes the protospacer adjacent motif (PAM) in the CRISPR repeat sequences to help distinguish self versus nonself, as targets within the bacterial CRISPR locus do not have PAMs. PAM recognition is also required for catalytic activity.</text>
</comment>
<evidence type="ECO:0000259" key="14">
    <source>
        <dbReference type="PROSITE" id="PS51749"/>
    </source>
</evidence>
<keyword evidence="11" id="KW-0464">Manganese</keyword>
<dbReference type="HAMAP" id="MF_01480">
    <property type="entry name" value="Cas9"/>
    <property type="match status" value="1"/>
</dbReference>
<dbReference type="GO" id="GO:0003723">
    <property type="term" value="F:RNA binding"/>
    <property type="evidence" value="ECO:0007669"/>
    <property type="project" value="UniProtKB-UniRule"/>
</dbReference>
<dbReference type="GO" id="GO:0046872">
    <property type="term" value="F:metal ion binding"/>
    <property type="evidence" value="ECO:0007669"/>
    <property type="project" value="UniProtKB-UniRule"/>
</dbReference>
<dbReference type="InterPro" id="IPR032240">
    <property type="entry name" value="Cas9_REC"/>
</dbReference>
<evidence type="ECO:0000256" key="6">
    <source>
        <dbReference type="ARBA" id="ARBA00022801"/>
    </source>
</evidence>
<dbReference type="InterPro" id="IPR028629">
    <property type="entry name" value="Cas9"/>
</dbReference>